<feature type="compositionally biased region" description="Low complexity" evidence="1">
    <location>
        <begin position="46"/>
        <end position="55"/>
    </location>
</feature>
<name>A0A077ZTC3_STYLE</name>
<evidence type="ECO:0000256" key="1">
    <source>
        <dbReference type="SAM" id="MobiDB-lite"/>
    </source>
</evidence>
<sequence length="888" mass="102075">MRQLQNLIQENGLVTSNQQASTADMATTEAPISIKAAAPPPPETTKPPVTTTSTTTQPVFCKTYFDINPNPSNTSWEGNYCKVCNNQTHVRVFLTDRITCAPAIKQQGICQLNGRYNTQGQTFALYQVQHSQEEICYRCTTCAKGFSKQIVRYEYGPFFLRKCVKGQPSPLLDQLLWHQTLIKIGDNVEIKACDRNYYRGSIKDSSLKSQSICLYNKCGINGFGPDYSEPSTLCRGTEITPGSKQQKALYINNGTHIHAPFLFVQQALSQINKEAPQYQKYNATIWLMKGDHFFFYCNGVTKFDPQQPVQLEFCNPESMQNSYIKSNNVYLNVRALSCEKLSSIGYTFVGGGELKEYCIFLNGFEEFPKLYINSNMFYFNITRYAYFENVFFDGSNQYGQVLINVITPNGVTNQIKIENEKLSIIPFKKCDVNEDSSNSQNRISFSENQKQILVKGLKVNLTCVNNEQDKLVSQPNTSSDACTAFTTIDSQTQCSGEPYSEDFYQYDEQQTGMPFLRRKVLFNIYSFDRANSNEMSSPQLILSGCTFQYFVNNYEALVYVENNNYYSEGQRKGESFVFLGEDRGISYEDYQYSEAQIIISDSEFTYLNWISNTTGMAQYFANEGYNQRMNTNNKISVPNFYHKGIILNIEDFQGPVEFSGCKFVKNMIYIPEIYFQPHYVSQKNSIQTFQSREEFIYRFKICDSDTNKAKYFMDTGFDYNSNLDSMFNDFERLSVIYISRNQGNIIFHNNKFTDNIGMYGGAITINSPNFKNGKNSFVIINKNIFYYNMAYVSGNSIYIRTTKILQNFNEQCGGIYMNDNYFFRNIGMKKHNGGTQKSIILVKQMQPSKISLILTYITLSIQILQRFKIVYLKKIYQEGKDQQFIPDT</sequence>
<protein>
    <submittedName>
        <fullName evidence="2">Uncharacterized protein</fullName>
    </submittedName>
</protein>
<proteinExistence type="predicted"/>
<dbReference type="EMBL" id="CCKQ01002047">
    <property type="protein sequence ID" value="CDW73143.1"/>
    <property type="molecule type" value="Genomic_DNA"/>
</dbReference>
<keyword evidence="3" id="KW-1185">Reference proteome</keyword>
<evidence type="ECO:0000313" key="3">
    <source>
        <dbReference type="Proteomes" id="UP000039865"/>
    </source>
</evidence>
<evidence type="ECO:0000313" key="2">
    <source>
        <dbReference type="EMBL" id="CDW73143.1"/>
    </source>
</evidence>
<dbReference type="AlphaFoldDB" id="A0A077ZTC3"/>
<organism evidence="2 3">
    <name type="scientific">Stylonychia lemnae</name>
    <name type="common">Ciliate</name>
    <dbReference type="NCBI Taxonomy" id="5949"/>
    <lineage>
        <taxon>Eukaryota</taxon>
        <taxon>Sar</taxon>
        <taxon>Alveolata</taxon>
        <taxon>Ciliophora</taxon>
        <taxon>Intramacronucleata</taxon>
        <taxon>Spirotrichea</taxon>
        <taxon>Stichotrichia</taxon>
        <taxon>Sporadotrichida</taxon>
        <taxon>Oxytrichidae</taxon>
        <taxon>Stylonychinae</taxon>
        <taxon>Stylonychia</taxon>
    </lineage>
</organism>
<accession>A0A077ZTC3</accession>
<dbReference type="Proteomes" id="UP000039865">
    <property type="component" value="Unassembled WGS sequence"/>
</dbReference>
<reference evidence="2 3" key="1">
    <citation type="submission" date="2014-06" db="EMBL/GenBank/DDBJ databases">
        <authorList>
            <person name="Swart Estienne"/>
        </authorList>
    </citation>
    <scope>NUCLEOTIDE SEQUENCE [LARGE SCALE GENOMIC DNA]</scope>
    <source>
        <strain evidence="2 3">130c</strain>
    </source>
</reference>
<dbReference type="InParanoid" id="A0A077ZTC3"/>
<feature type="region of interest" description="Disordered" evidence="1">
    <location>
        <begin position="33"/>
        <end position="55"/>
    </location>
</feature>
<gene>
    <name evidence="2" type="primary">Contig15930.g16986</name>
    <name evidence="2" type="ORF">STYLEM_2117</name>
</gene>